<dbReference type="Proteomes" id="UP001258017">
    <property type="component" value="Unassembled WGS sequence"/>
</dbReference>
<dbReference type="PANTHER" id="PTHR46599">
    <property type="entry name" value="PIGGYBAC TRANSPOSABLE ELEMENT-DERIVED PROTEIN 4"/>
    <property type="match status" value="1"/>
</dbReference>
<protein>
    <recommendedName>
        <fullName evidence="5">PiggyBac transposable element-derived protein domain-containing protein</fullName>
    </recommendedName>
</protein>
<reference evidence="3" key="2">
    <citation type="journal article" date="2023" name="Commun. Biol.">
        <title>Intrasexual cuticular hydrocarbon dimorphism in a wasp sheds light on hydrocarbon biosynthesis genes in Hymenoptera.</title>
        <authorList>
            <person name="Moris V.C."/>
            <person name="Podsiadlowski L."/>
            <person name="Martin S."/>
            <person name="Oeyen J.P."/>
            <person name="Donath A."/>
            <person name="Petersen M."/>
            <person name="Wilbrandt J."/>
            <person name="Misof B."/>
            <person name="Liedtke D."/>
            <person name="Thamm M."/>
            <person name="Scheiner R."/>
            <person name="Schmitt T."/>
            <person name="Niehuis O."/>
        </authorList>
    </citation>
    <scope>NUCLEOTIDE SEQUENCE</scope>
    <source>
        <strain evidence="3">GBR_01_08_01A</strain>
    </source>
</reference>
<gene>
    <name evidence="3" type="ORF">KPH14_004130</name>
</gene>
<keyword evidence="4" id="KW-1185">Reference proteome</keyword>
<name>A0AAD9VW22_9HYME</name>
<proteinExistence type="predicted"/>
<evidence type="ECO:0000313" key="4">
    <source>
        <dbReference type="Proteomes" id="UP001258017"/>
    </source>
</evidence>
<dbReference type="Pfam" id="PF13843">
    <property type="entry name" value="DDE_Tnp_1_7"/>
    <property type="match status" value="1"/>
</dbReference>
<organism evidence="3 4">
    <name type="scientific">Odynerus spinipes</name>
    <dbReference type="NCBI Taxonomy" id="1348599"/>
    <lineage>
        <taxon>Eukaryota</taxon>
        <taxon>Metazoa</taxon>
        <taxon>Ecdysozoa</taxon>
        <taxon>Arthropoda</taxon>
        <taxon>Hexapoda</taxon>
        <taxon>Insecta</taxon>
        <taxon>Pterygota</taxon>
        <taxon>Neoptera</taxon>
        <taxon>Endopterygota</taxon>
        <taxon>Hymenoptera</taxon>
        <taxon>Apocrita</taxon>
        <taxon>Aculeata</taxon>
        <taxon>Vespoidea</taxon>
        <taxon>Vespidae</taxon>
        <taxon>Eumeninae</taxon>
        <taxon>Odynerus</taxon>
    </lineage>
</organism>
<evidence type="ECO:0000259" key="2">
    <source>
        <dbReference type="Pfam" id="PF13843"/>
    </source>
</evidence>
<evidence type="ECO:0008006" key="5">
    <source>
        <dbReference type="Google" id="ProtNLM"/>
    </source>
</evidence>
<feature type="domain" description="PiggyBac transposable element-derived protein" evidence="2">
    <location>
        <begin position="105"/>
        <end position="465"/>
    </location>
</feature>
<feature type="domain" description="PiggyBac transposable element-derived protein 4 C-terminal zinc-finger" evidence="1">
    <location>
        <begin position="517"/>
        <end position="569"/>
    </location>
</feature>
<dbReference type="Pfam" id="PF13842">
    <property type="entry name" value="zf-Tnp_2"/>
    <property type="match status" value="1"/>
</dbReference>
<sequence length="576" mass="68272">MCDTDSSDDEYMDTYNFLNSQRNRRSINDIYSSDTEDENSTKTKRRCRKFISDSSDDEEEYSKLYYNGLSDIWIDVTLKDDESTTIPFSIGQEKAGPRNCDNCIDPLDYFQLYFTNEFIQNIIDKTNNYARLKMSKRVLSERSVWNTWKDLTIFEMKAFLGIVLNMGIVRLSNIQDYWSNEEEFKVPFFSKIFDRDRFMQIFWMLHLNDAHEPNANLETRLLKASKYLEYLDVKFREHYIPNKSVSVVESVIKYKGRIGSTVYNPRKPTKWGIRLYVLADSESGYLYSFLPHYGSITTKNLPYPELPVTNRAVLYLYKNLQNSIPEAKGYHVYTGRFYSSVTLVRELLSRSCYFTGIITTNGKYVPHCIRNAKLKKGDILACRNENVLLFQWKDKRVVSMISTWHTVDVETKNKIPNVIRDYKKNMSGVNSANEYTLVYCFMRKTLKWWRKLFFWGLESCVINSYILYKYKQRESNPMTFLKFMKLLVKGLTKDFRADTMHIAHVTLNDRQRLNNELHIIQLNPLHKHKDCKVCSKRKIKGGRRETNYYCETCSDRPALHVGECFKRYHTLHQYKM</sequence>
<dbReference type="PANTHER" id="PTHR46599:SF3">
    <property type="entry name" value="PIGGYBAC TRANSPOSABLE ELEMENT-DERIVED PROTEIN 4"/>
    <property type="match status" value="1"/>
</dbReference>
<evidence type="ECO:0000313" key="3">
    <source>
        <dbReference type="EMBL" id="KAK2588065.1"/>
    </source>
</evidence>
<dbReference type="InterPro" id="IPR032718">
    <property type="entry name" value="PGBD4_Znf_C"/>
</dbReference>
<reference evidence="3" key="1">
    <citation type="submission" date="2021-08" db="EMBL/GenBank/DDBJ databases">
        <authorList>
            <person name="Misof B."/>
            <person name="Oliver O."/>
            <person name="Podsiadlowski L."/>
            <person name="Donath A."/>
            <person name="Peters R."/>
            <person name="Mayer C."/>
            <person name="Rust J."/>
            <person name="Gunkel S."/>
            <person name="Lesny P."/>
            <person name="Martin S."/>
            <person name="Oeyen J.P."/>
            <person name="Petersen M."/>
            <person name="Panagiotis P."/>
            <person name="Wilbrandt J."/>
            <person name="Tanja T."/>
        </authorList>
    </citation>
    <scope>NUCLEOTIDE SEQUENCE</scope>
    <source>
        <strain evidence="3">GBR_01_08_01A</strain>
        <tissue evidence="3">Thorax + abdomen</tissue>
    </source>
</reference>
<dbReference type="InterPro" id="IPR029526">
    <property type="entry name" value="PGBD"/>
</dbReference>
<dbReference type="AlphaFoldDB" id="A0AAD9VW22"/>
<comment type="caution">
    <text evidence="3">The sequence shown here is derived from an EMBL/GenBank/DDBJ whole genome shotgun (WGS) entry which is preliminary data.</text>
</comment>
<dbReference type="EMBL" id="JAIFRP010000006">
    <property type="protein sequence ID" value="KAK2588065.1"/>
    <property type="molecule type" value="Genomic_DNA"/>
</dbReference>
<evidence type="ECO:0000259" key="1">
    <source>
        <dbReference type="Pfam" id="PF13842"/>
    </source>
</evidence>
<accession>A0AAD9VW22</accession>